<dbReference type="SUPFAM" id="SSF50978">
    <property type="entry name" value="WD40 repeat-like"/>
    <property type="match status" value="1"/>
</dbReference>
<dbReference type="InterPro" id="IPR051243">
    <property type="entry name" value="PcG_WD-repeat"/>
</dbReference>
<dbReference type="InterPro" id="IPR036322">
    <property type="entry name" value="WD40_repeat_dom_sf"/>
</dbReference>
<dbReference type="Pfam" id="PF00400">
    <property type="entry name" value="WD40"/>
    <property type="match status" value="1"/>
</dbReference>
<protein>
    <submittedName>
        <fullName evidence="6">Fertilization-independent endosperm</fullName>
    </submittedName>
</protein>
<accession>A0A2U1LMI8</accession>
<comment type="caution">
    <text evidence="6">The sequence shown here is derived from an EMBL/GenBank/DDBJ whole genome shotgun (WGS) entry which is preliminary data.</text>
</comment>
<keyword evidence="3" id="KW-0677">Repeat</keyword>
<dbReference type="STRING" id="35608.A0A2U1LMI8"/>
<dbReference type="InterPro" id="IPR015943">
    <property type="entry name" value="WD40/YVTN_repeat-like_dom_sf"/>
</dbReference>
<sequence>MERSFTWEGLPSQFPTKYVQFPILLASIHTNYVNCNRWLGDFMLSKSIDNEFILWEPKMKEHSPGEGTVDIIQKYPVPESDIGFIKLSCDFHCNAAAIVCGTGNKEGKIFVWELQTSPPTLIARLSHVLSKSPIRQTAMSFDGSTILSCCEDGTIWRWDIVATS</sequence>
<dbReference type="OrthoDB" id="1588287at2759"/>
<evidence type="ECO:0000256" key="1">
    <source>
        <dbReference type="ARBA" id="ARBA00008075"/>
    </source>
</evidence>
<dbReference type="Proteomes" id="UP000245207">
    <property type="component" value="Unassembled WGS sequence"/>
</dbReference>
<dbReference type="AlphaFoldDB" id="A0A2U1LMI8"/>
<proteinExistence type="inferred from homology"/>
<gene>
    <name evidence="6" type="ORF">CTI12_AA454000</name>
</gene>
<evidence type="ECO:0000313" key="6">
    <source>
        <dbReference type="EMBL" id="PWA50203.1"/>
    </source>
</evidence>
<evidence type="ECO:0000313" key="7">
    <source>
        <dbReference type="Proteomes" id="UP000245207"/>
    </source>
</evidence>
<keyword evidence="7" id="KW-1185">Reference proteome</keyword>
<dbReference type="PANTHER" id="PTHR10253">
    <property type="entry name" value="POLYCOMB PROTEIN"/>
    <property type="match status" value="1"/>
</dbReference>
<dbReference type="EMBL" id="PKPP01008629">
    <property type="protein sequence ID" value="PWA50203.1"/>
    <property type="molecule type" value="Genomic_DNA"/>
</dbReference>
<evidence type="ECO:0000256" key="4">
    <source>
        <dbReference type="ARBA" id="ARBA00023015"/>
    </source>
</evidence>
<evidence type="ECO:0000256" key="5">
    <source>
        <dbReference type="ARBA" id="ARBA00023163"/>
    </source>
</evidence>
<evidence type="ECO:0000256" key="3">
    <source>
        <dbReference type="ARBA" id="ARBA00022737"/>
    </source>
</evidence>
<dbReference type="Gene3D" id="2.130.10.10">
    <property type="entry name" value="YVTN repeat-like/Quinoprotein amine dehydrogenase"/>
    <property type="match status" value="1"/>
</dbReference>
<reference evidence="6 7" key="1">
    <citation type="journal article" date="2018" name="Mol. Plant">
        <title>The genome of Artemisia annua provides insight into the evolution of Asteraceae family and artemisinin biosynthesis.</title>
        <authorList>
            <person name="Shen Q."/>
            <person name="Zhang L."/>
            <person name="Liao Z."/>
            <person name="Wang S."/>
            <person name="Yan T."/>
            <person name="Shi P."/>
            <person name="Liu M."/>
            <person name="Fu X."/>
            <person name="Pan Q."/>
            <person name="Wang Y."/>
            <person name="Lv Z."/>
            <person name="Lu X."/>
            <person name="Zhang F."/>
            <person name="Jiang W."/>
            <person name="Ma Y."/>
            <person name="Chen M."/>
            <person name="Hao X."/>
            <person name="Li L."/>
            <person name="Tang Y."/>
            <person name="Lv G."/>
            <person name="Zhou Y."/>
            <person name="Sun X."/>
            <person name="Brodelius P.E."/>
            <person name="Rose J.K.C."/>
            <person name="Tang K."/>
        </authorList>
    </citation>
    <scope>NUCLEOTIDE SEQUENCE [LARGE SCALE GENOMIC DNA]</scope>
    <source>
        <strain evidence="7">cv. Huhao1</strain>
        <tissue evidence="6">Leaf</tissue>
    </source>
</reference>
<name>A0A2U1LMI8_ARTAN</name>
<organism evidence="6 7">
    <name type="scientific">Artemisia annua</name>
    <name type="common">Sweet wormwood</name>
    <dbReference type="NCBI Taxonomy" id="35608"/>
    <lineage>
        <taxon>Eukaryota</taxon>
        <taxon>Viridiplantae</taxon>
        <taxon>Streptophyta</taxon>
        <taxon>Embryophyta</taxon>
        <taxon>Tracheophyta</taxon>
        <taxon>Spermatophyta</taxon>
        <taxon>Magnoliopsida</taxon>
        <taxon>eudicotyledons</taxon>
        <taxon>Gunneridae</taxon>
        <taxon>Pentapetalae</taxon>
        <taxon>asterids</taxon>
        <taxon>campanulids</taxon>
        <taxon>Asterales</taxon>
        <taxon>Asteraceae</taxon>
        <taxon>Asteroideae</taxon>
        <taxon>Anthemideae</taxon>
        <taxon>Artemisiinae</taxon>
        <taxon>Artemisia</taxon>
    </lineage>
</organism>
<evidence type="ECO:0000256" key="2">
    <source>
        <dbReference type="ARBA" id="ARBA00022574"/>
    </source>
</evidence>
<dbReference type="InterPro" id="IPR001680">
    <property type="entry name" value="WD40_rpt"/>
</dbReference>
<keyword evidence="5" id="KW-0804">Transcription</keyword>
<keyword evidence="2" id="KW-0853">WD repeat</keyword>
<comment type="similarity">
    <text evidence="1">Belongs to the WD repeat ESC family.</text>
</comment>
<keyword evidence="4" id="KW-0805">Transcription regulation</keyword>